<dbReference type="PANTHER" id="PTHR37315:SF1">
    <property type="entry name" value="UPF0311 PROTEIN BLR7842"/>
    <property type="match status" value="1"/>
</dbReference>
<dbReference type="InterPro" id="IPR020915">
    <property type="entry name" value="UPF0311"/>
</dbReference>
<organism evidence="2 3">
    <name type="scientific">Lasiosphaeris hirsuta</name>
    <dbReference type="NCBI Taxonomy" id="260670"/>
    <lineage>
        <taxon>Eukaryota</taxon>
        <taxon>Fungi</taxon>
        <taxon>Dikarya</taxon>
        <taxon>Ascomycota</taxon>
        <taxon>Pezizomycotina</taxon>
        <taxon>Sordariomycetes</taxon>
        <taxon>Sordariomycetidae</taxon>
        <taxon>Sordariales</taxon>
        <taxon>Lasiosphaeriaceae</taxon>
        <taxon>Lasiosphaeris</taxon>
    </lineage>
</organism>
<feature type="signal peptide" evidence="1">
    <location>
        <begin position="1"/>
        <end position="17"/>
    </location>
</feature>
<dbReference type="Pfam" id="PF11578">
    <property type="entry name" value="DUF3237"/>
    <property type="match status" value="1"/>
</dbReference>
<evidence type="ECO:0000256" key="1">
    <source>
        <dbReference type="SAM" id="SignalP"/>
    </source>
</evidence>
<protein>
    <submittedName>
        <fullName evidence="2">Uncharacterized protein</fullName>
    </submittedName>
</protein>
<feature type="chain" id="PRO_5041456733" evidence="1">
    <location>
        <begin position="18"/>
        <end position="148"/>
    </location>
</feature>
<proteinExistence type="predicted"/>
<name>A0AA40B8E1_9PEZI</name>
<dbReference type="AlphaFoldDB" id="A0AA40B8E1"/>
<comment type="caution">
    <text evidence="2">The sequence shown here is derived from an EMBL/GenBank/DDBJ whole genome shotgun (WGS) entry which is preliminary data.</text>
</comment>
<sequence length="148" mass="15324">MLALPLAVLAFAASVIADPKPPPLTYLYSVNLTFAPTITIGSVPSGSRDLLPISGGAFTGPKFSGKVGSGLDWGLTDSKGIFSPDALYTLITNDNATVLVFEKGHAPNVHILFETASPKYSWLNAVVAYATGGPSDAGVSLDVWQLGS</sequence>
<dbReference type="PANTHER" id="PTHR37315">
    <property type="entry name" value="UPF0311 PROTEIN BLR7842"/>
    <property type="match status" value="1"/>
</dbReference>
<keyword evidence="1" id="KW-0732">Signal</keyword>
<reference evidence="2" key="1">
    <citation type="submission" date="2023-06" db="EMBL/GenBank/DDBJ databases">
        <title>Genome-scale phylogeny and comparative genomics of the fungal order Sordariales.</title>
        <authorList>
            <consortium name="Lawrence Berkeley National Laboratory"/>
            <person name="Hensen N."/>
            <person name="Bonometti L."/>
            <person name="Westerberg I."/>
            <person name="Brannstrom I.O."/>
            <person name="Guillou S."/>
            <person name="Cros-Aarteil S."/>
            <person name="Calhoun S."/>
            <person name="Haridas S."/>
            <person name="Kuo A."/>
            <person name="Mondo S."/>
            <person name="Pangilinan J."/>
            <person name="Riley R."/>
            <person name="Labutti K."/>
            <person name="Andreopoulos B."/>
            <person name="Lipzen A."/>
            <person name="Chen C."/>
            <person name="Yanf M."/>
            <person name="Daum C."/>
            <person name="Ng V."/>
            <person name="Clum A."/>
            <person name="Steindorff A."/>
            <person name="Ohm R."/>
            <person name="Martin F."/>
            <person name="Silar P."/>
            <person name="Natvig D."/>
            <person name="Lalanne C."/>
            <person name="Gautier V."/>
            <person name="Ament-Velasquez S.L."/>
            <person name="Kruys A."/>
            <person name="Hutchinson M.I."/>
            <person name="Powell A.J."/>
            <person name="Barry K."/>
            <person name="Miller A.N."/>
            <person name="Grigoriev I.V."/>
            <person name="Debuchy R."/>
            <person name="Gladieux P."/>
            <person name="Thoren M.H."/>
            <person name="Johannesson H."/>
        </authorList>
    </citation>
    <scope>NUCLEOTIDE SEQUENCE</scope>
    <source>
        <strain evidence="2">SMH4607-1</strain>
    </source>
</reference>
<gene>
    <name evidence="2" type="ORF">B0H67DRAFT_501072</name>
</gene>
<dbReference type="EMBL" id="JAUKUA010000001">
    <property type="protein sequence ID" value="KAK0729549.1"/>
    <property type="molecule type" value="Genomic_DNA"/>
</dbReference>
<evidence type="ECO:0000313" key="3">
    <source>
        <dbReference type="Proteomes" id="UP001172102"/>
    </source>
</evidence>
<evidence type="ECO:0000313" key="2">
    <source>
        <dbReference type="EMBL" id="KAK0729549.1"/>
    </source>
</evidence>
<dbReference type="Proteomes" id="UP001172102">
    <property type="component" value="Unassembled WGS sequence"/>
</dbReference>
<accession>A0AA40B8E1</accession>
<keyword evidence="3" id="KW-1185">Reference proteome</keyword>
<dbReference type="Gene3D" id="2.40.160.20">
    <property type="match status" value="1"/>
</dbReference>